<organism evidence="1 2">
    <name type="scientific">Carboxylicivirga sediminis</name>
    <dbReference type="NCBI Taxonomy" id="2006564"/>
    <lineage>
        <taxon>Bacteria</taxon>
        <taxon>Pseudomonadati</taxon>
        <taxon>Bacteroidota</taxon>
        <taxon>Bacteroidia</taxon>
        <taxon>Marinilabiliales</taxon>
        <taxon>Marinilabiliaceae</taxon>
        <taxon>Carboxylicivirga</taxon>
    </lineage>
</organism>
<evidence type="ECO:0008006" key="3">
    <source>
        <dbReference type="Google" id="ProtNLM"/>
    </source>
</evidence>
<reference evidence="1" key="1">
    <citation type="journal article" date="2018" name="Int. J. Syst. Evol. Microbiol.">
        <title>Carboxylicivirga sediminis sp. nov., isolated from coastal sediment.</title>
        <authorList>
            <person name="Wang F.Q."/>
            <person name="Ren L.H."/>
            <person name="Zou R.J."/>
            <person name="Sun Y.Z."/>
            <person name="Liu X.J."/>
            <person name="Jiang F."/>
            <person name="Liu L.J."/>
        </authorList>
    </citation>
    <scope>NUCLEOTIDE SEQUENCE</scope>
    <source>
        <strain evidence="1">JR1</strain>
    </source>
</reference>
<dbReference type="InterPro" id="IPR052894">
    <property type="entry name" value="AsmA-related"/>
</dbReference>
<sequence length="991" mass="111060">MKRLKHILAYLLLVLFGLILSLILIAELAETHVTKLALKQINANIDATISVGEVDFSLIKGFPDAMVEFNDVSIFTSTDTMAQIERAFISVEMRPLFNSEFNITEVAVEGGMAYYKIDSLGKTNFDVFLVPSEQPEEEDSTESTLLLSLKHLELTNLFCSYTDVPNNINACLYIDNGLSVIYIDEDNTKASFKGQLRANNCRYPSTNLHLMDEIIVEADVAYFNDLLSVNALNIKSEGLQLSLDGEIKNQSSVYSDIHLSSSILDLSELQKYIPDSLLQAYDVRQLKGVASFSANVKGEYNDSIMPWIDARFNLSNGQLVMGELPIMQSVQLAGSYTNGEEHNNATTQLVIDKFYLASGGSWANVKGQIDNLDRIKFSVQSDVLLNLNDVVTFVPDSMVNRLEGQVRMQMATNGIMPDSFDVAYVDYLLARTNCQMQLQDVAIGMDSLLNLSNLSGHLSYQPKSLKVDSLKLQLPDYKLKLTNANFLAEYSGELTNIASLGLSIENLDVQTTKSHVKGQMSFNNPERPAYAIDADAAIDLAEMKPFAPDSLITDMSGVIYAGLHSSGRIHLDSIADDLVKLLFTSSRVTTRFDNVRVAANYDLMQLQALNGTITLVNDSIGVDKVSGELAGITFDSDSTLIRNFYKAYWLNQPDTVKVDGYFNFGDIDFVLFEPLMTEESEDTNEPGEIAEPANYHFAAKGKVTAKSFWYGNALFENLSALYNVSDSLYIADQVKFDAFKGSTNSSVKVQMLPNDEMKINFKNSTSGLDVNQLLYDFDDFMDYTDEVYISQEQLSGIFSTDNLNGQVTFYGDSLDLNTIKLTTRLRLENGRLKDYPITEEMARDYKRPELKDIEFKTIDTELFSYQGAIYIPQTEIKTSAYDVALLGKQEFNLDCQYHLRFYLKEILRGKTDRIEKKQAADETKRGGGVKGLSSMFAIYKVKNGKTVKSTLEGKNSSERVTMEQSIKNKRAIYEFYFDPRLMNYNTGVYSK</sequence>
<reference evidence="1" key="2">
    <citation type="submission" date="2021-04" db="EMBL/GenBank/DDBJ databases">
        <authorList>
            <person name="Zhang T."/>
            <person name="Zhang Y."/>
            <person name="Lu D."/>
            <person name="Zuo D."/>
            <person name="Du Z."/>
        </authorList>
    </citation>
    <scope>NUCLEOTIDE SEQUENCE</scope>
    <source>
        <strain evidence="1">JR1</strain>
    </source>
</reference>
<protein>
    <recommendedName>
        <fullName evidence="3">AsmA-like C-terminal domain-containing protein</fullName>
    </recommendedName>
</protein>
<dbReference type="GO" id="GO:0005886">
    <property type="term" value="C:plasma membrane"/>
    <property type="evidence" value="ECO:0007669"/>
    <property type="project" value="TreeGrafter"/>
</dbReference>
<dbReference type="AlphaFoldDB" id="A0A941IYS2"/>
<dbReference type="RefSeq" id="WP_212191919.1">
    <property type="nucleotide sequence ID" value="NZ_JAGTAR010000024.1"/>
</dbReference>
<dbReference type="Proteomes" id="UP000679220">
    <property type="component" value="Unassembled WGS sequence"/>
</dbReference>
<dbReference type="PANTHER" id="PTHR30441:SF8">
    <property type="entry name" value="DUF748 DOMAIN-CONTAINING PROTEIN"/>
    <property type="match status" value="1"/>
</dbReference>
<evidence type="ECO:0000313" key="2">
    <source>
        <dbReference type="Proteomes" id="UP000679220"/>
    </source>
</evidence>
<evidence type="ECO:0000313" key="1">
    <source>
        <dbReference type="EMBL" id="MBR8536893.1"/>
    </source>
</evidence>
<dbReference type="GO" id="GO:0090313">
    <property type="term" value="P:regulation of protein targeting to membrane"/>
    <property type="evidence" value="ECO:0007669"/>
    <property type="project" value="TreeGrafter"/>
</dbReference>
<gene>
    <name evidence="1" type="ORF">KDU71_15075</name>
</gene>
<dbReference type="PANTHER" id="PTHR30441">
    <property type="entry name" value="DUF748 DOMAIN-CONTAINING PROTEIN"/>
    <property type="match status" value="1"/>
</dbReference>
<dbReference type="EMBL" id="JAGTAR010000024">
    <property type="protein sequence ID" value="MBR8536893.1"/>
    <property type="molecule type" value="Genomic_DNA"/>
</dbReference>
<accession>A0A941IYS2</accession>
<name>A0A941IYS2_9BACT</name>
<keyword evidence="2" id="KW-1185">Reference proteome</keyword>
<comment type="caution">
    <text evidence="1">The sequence shown here is derived from an EMBL/GenBank/DDBJ whole genome shotgun (WGS) entry which is preliminary data.</text>
</comment>
<proteinExistence type="predicted"/>